<feature type="transmembrane region" description="Helical" evidence="1">
    <location>
        <begin position="305"/>
        <end position="325"/>
    </location>
</feature>
<feature type="transmembrane region" description="Helical" evidence="1">
    <location>
        <begin position="110"/>
        <end position="126"/>
    </location>
</feature>
<name>A0A4Q1BYE1_9BACT</name>
<dbReference type="AlphaFoldDB" id="A0A4Q1BYE1"/>
<organism evidence="2 3">
    <name type="scientific">Aquirufa rosea</name>
    <dbReference type="NCBI Taxonomy" id="2509241"/>
    <lineage>
        <taxon>Bacteria</taxon>
        <taxon>Pseudomonadati</taxon>
        <taxon>Bacteroidota</taxon>
        <taxon>Cytophagia</taxon>
        <taxon>Cytophagales</taxon>
        <taxon>Flectobacillaceae</taxon>
        <taxon>Aquirufa</taxon>
    </lineage>
</organism>
<keyword evidence="1" id="KW-0472">Membrane</keyword>
<feature type="transmembrane region" description="Helical" evidence="1">
    <location>
        <begin position="180"/>
        <end position="200"/>
    </location>
</feature>
<keyword evidence="1" id="KW-0812">Transmembrane</keyword>
<dbReference type="Gene3D" id="1.25.40.10">
    <property type="entry name" value="Tetratricopeptide repeat domain"/>
    <property type="match status" value="1"/>
</dbReference>
<feature type="transmembrane region" description="Helical" evidence="1">
    <location>
        <begin position="265"/>
        <end position="284"/>
    </location>
</feature>
<dbReference type="RefSeq" id="WP_129027349.1">
    <property type="nucleotide sequence ID" value="NZ_SDHY01000005.1"/>
</dbReference>
<gene>
    <name evidence="2" type="ORF">ESB04_08670</name>
</gene>
<evidence type="ECO:0000256" key="1">
    <source>
        <dbReference type="SAM" id="Phobius"/>
    </source>
</evidence>
<evidence type="ECO:0000313" key="3">
    <source>
        <dbReference type="Proteomes" id="UP000289455"/>
    </source>
</evidence>
<accession>A0A4Q1BYE1</accession>
<feature type="transmembrane region" description="Helical" evidence="1">
    <location>
        <begin position="138"/>
        <end position="160"/>
    </location>
</feature>
<dbReference type="SUPFAM" id="SSF81901">
    <property type="entry name" value="HCP-like"/>
    <property type="match status" value="1"/>
</dbReference>
<dbReference type="OrthoDB" id="973593at2"/>
<evidence type="ECO:0008006" key="4">
    <source>
        <dbReference type="Google" id="ProtNLM"/>
    </source>
</evidence>
<protein>
    <recommendedName>
        <fullName evidence="4">Tetratricopeptide repeat protein</fullName>
    </recommendedName>
</protein>
<keyword evidence="1" id="KW-1133">Transmembrane helix</keyword>
<sequence length="735" mass="84804">MKDQFNRLTIFWFVFTSLISIFCLGIYVWGGSEALGWQEVSELIPQTVPLFAESNPSVSSSIFLVRQHYLIQSISPAVWPSIIGAVIGLVGTIILIQGIQAWSKIHWRQFLLGIVIWFGIILWKNSSLPLQDWLSFLHGPWVALSCFSAVVLAVLSSSSIPSLLLETSHSSDLENSKKKWGAFMFFYLINLILSMGNLWGLWTSTLYIPAFILLEISFTLELFRSLRYENKLYQRLIIALFLLSHSLLLPFLFNNNEAGIRALETWLIMTHLCMTLLFPFFLWTNFKEPILKNLAIYKVVHKAHFIPIFLIQIGVFILSSSWVFARQGTAWHQIVAAYYNEQGDVEHFLGNKSLEEIAYKNAMIHSKLNAKSNVSLARMSQMVGDVEKQAYYLQTSQIKFPSEKNFVALANIYGNENQWFESLFTLKKAFQQFPQSPHIATQLSRAYEQLKQIDSAAYYLVLAKELALENPIYQANLLYFDVRYQSKLVSQQDVNDWSTSTDHALQANILAQSWNNKQRLSSNFPKESFEATPEVRDLALIYNTCLFFKSQAPLFPFDQWKKESTWVQKFPEITYLEAWQDYYHQQPLRALNQLDLLIQQANTTQAKEYQAVLSTWKQELVEKKVKIKIESLLQAKSALQSHPFTPGVLQQSLPFLHRANKHTEAYQASLAALQWNENLAIYYPIYIQEAFLQGEIQYADDAMNRLKKLDPSLFSSHEANFAKAREKALNRQKFN</sequence>
<feature type="transmembrane region" description="Helical" evidence="1">
    <location>
        <begin position="9"/>
        <end position="29"/>
    </location>
</feature>
<comment type="caution">
    <text evidence="2">The sequence shown here is derived from an EMBL/GenBank/DDBJ whole genome shotgun (WGS) entry which is preliminary data.</text>
</comment>
<feature type="transmembrane region" description="Helical" evidence="1">
    <location>
        <begin position="235"/>
        <end position="253"/>
    </location>
</feature>
<dbReference type="Proteomes" id="UP000289455">
    <property type="component" value="Unassembled WGS sequence"/>
</dbReference>
<feature type="transmembrane region" description="Helical" evidence="1">
    <location>
        <begin position="77"/>
        <end position="98"/>
    </location>
</feature>
<dbReference type="InterPro" id="IPR011990">
    <property type="entry name" value="TPR-like_helical_dom_sf"/>
</dbReference>
<proteinExistence type="predicted"/>
<reference evidence="2 3" key="1">
    <citation type="submission" date="2019-01" db="EMBL/GenBank/DDBJ databases">
        <title>Cytophagaceae bacterium strain CAR-16.</title>
        <authorList>
            <person name="Chen W.-M."/>
        </authorList>
    </citation>
    <scope>NUCLEOTIDE SEQUENCE [LARGE SCALE GENOMIC DNA]</scope>
    <source>
        <strain evidence="2 3">CAR-16</strain>
    </source>
</reference>
<dbReference type="EMBL" id="SDHY01000005">
    <property type="protein sequence ID" value="RXK48112.1"/>
    <property type="molecule type" value="Genomic_DNA"/>
</dbReference>
<keyword evidence="3" id="KW-1185">Reference proteome</keyword>
<evidence type="ECO:0000313" key="2">
    <source>
        <dbReference type="EMBL" id="RXK48112.1"/>
    </source>
</evidence>
<feature type="transmembrane region" description="Helical" evidence="1">
    <location>
        <begin position="206"/>
        <end position="223"/>
    </location>
</feature>